<dbReference type="EMBL" id="BMAV01016657">
    <property type="protein sequence ID" value="GFY67631.1"/>
    <property type="molecule type" value="Genomic_DNA"/>
</dbReference>
<protein>
    <submittedName>
        <fullName evidence="1">Uncharacterized protein</fullName>
    </submittedName>
</protein>
<proteinExistence type="predicted"/>
<organism evidence="1 2">
    <name type="scientific">Trichonephila inaurata madagascariensis</name>
    <dbReference type="NCBI Taxonomy" id="2747483"/>
    <lineage>
        <taxon>Eukaryota</taxon>
        <taxon>Metazoa</taxon>
        <taxon>Ecdysozoa</taxon>
        <taxon>Arthropoda</taxon>
        <taxon>Chelicerata</taxon>
        <taxon>Arachnida</taxon>
        <taxon>Araneae</taxon>
        <taxon>Araneomorphae</taxon>
        <taxon>Entelegynae</taxon>
        <taxon>Araneoidea</taxon>
        <taxon>Nephilidae</taxon>
        <taxon>Trichonephila</taxon>
        <taxon>Trichonephila inaurata</taxon>
    </lineage>
</organism>
<evidence type="ECO:0000313" key="1">
    <source>
        <dbReference type="EMBL" id="GFY67631.1"/>
    </source>
</evidence>
<gene>
    <name evidence="1" type="ORF">TNIN_386851</name>
</gene>
<sequence>MSRKTKKKEHPSVLRNGDIGPKDIIAIFYYAEETCLNLPSSDLDDFRMWDKTHSVMTKVFYRWNYRISVLKQGGKENHLNGQENHLELPLSNLDILMM</sequence>
<keyword evidence="2" id="KW-1185">Reference proteome</keyword>
<evidence type="ECO:0000313" key="2">
    <source>
        <dbReference type="Proteomes" id="UP000886998"/>
    </source>
</evidence>
<comment type="caution">
    <text evidence="1">The sequence shown here is derived from an EMBL/GenBank/DDBJ whole genome shotgun (WGS) entry which is preliminary data.</text>
</comment>
<dbReference type="AlphaFoldDB" id="A0A8X6Y7M8"/>
<name>A0A8X6Y7M8_9ARAC</name>
<dbReference type="Proteomes" id="UP000886998">
    <property type="component" value="Unassembled WGS sequence"/>
</dbReference>
<accession>A0A8X6Y7M8</accession>
<reference evidence="1" key="1">
    <citation type="submission" date="2020-08" db="EMBL/GenBank/DDBJ databases">
        <title>Multicomponent nature underlies the extraordinary mechanical properties of spider dragline silk.</title>
        <authorList>
            <person name="Kono N."/>
            <person name="Nakamura H."/>
            <person name="Mori M."/>
            <person name="Yoshida Y."/>
            <person name="Ohtoshi R."/>
            <person name="Malay A.D."/>
            <person name="Moran D.A.P."/>
            <person name="Tomita M."/>
            <person name="Numata K."/>
            <person name="Arakawa K."/>
        </authorList>
    </citation>
    <scope>NUCLEOTIDE SEQUENCE</scope>
</reference>